<evidence type="ECO:0000256" key="3">
    <source>
        <dbReference type="ARBA" id="ARBA00022490"/>
    </source>
</evidence>
<dbReference type="Pfam" id="PF14011">
    <property type="entry name" value="ESX-1_EspG"/>
    <property type="match status" value="1"/>
</dbReference>
<dbReference type="AlphaFoldDB" id="A0A4Q7L4D0"/>
<name>A0A4Q7L4D0_9PSEU</name>
<evidence type="ECO:0000256" key="4">
    <source>
        <dbReference type="ARBA" id="ARBA00023186"/>
    </source>
</evidence>
<dbReference type="RefSeq" id="WP_165401176.1">
    <property type="nucleotide sequence ID" value="NZ_SGWQ01000001.1"/>
</dbReference>
<dbReference type="InterPro" id="IPR025734">
    <property type="entry name" value="EspG"/>
</dbReference>
<evidence type="ECO:0000256" key="2">
    <source>
        <dbReference type="ARBA" id="ARBA00006411"/>
    </source>
</evidence>
<gene>
    <name evidence="5" type="ORF">EV193_101354</name>
</gene>
<proteinExistence type="inferred from homology"/>
<sequence length="265" mass="29287">MVLPARAEINADLLNAIVEAEGLGELHLVLRDGPDQAVWYPHSYRETLASRVREECTRLGWYDRRGQLEIEIEAALRVLCAGSVEYFGWVRHPLDEGGEAVTGVVVAAIAREAVLAIRRGNTVWLSQISNANKLPERLVAQLPPVRPGSGQPLRAPQRDIAAVRSDGRTRNQGGVALRRAAPDARHIRQIMALPSFGGGELYGGVRDGHGIYRRSDRPIRYTDTDRGRYRATITDTPDDTYVEVAPGSDADLINQLRAVQRSLTR</sequence>
<evidence type="ECO:0000313" key="5">
    <source>
        <dbReference type="EMBL" id="RZS44478.1"/>
    </source>
</evidence>
<keyword evidence="4" id="KW-0143">Chaperone</keyword>
<organism evidence="5 6">
    <name type="scientific">Herbihabitans rhizosphaerae</name>
    <dbReference type="NCBI Taxonomy" id="1872711"/>
    <lineage>
        <taxon>Bacteria</taxon>
        <taxon>Bacillati</taxon>
        <taxon>Actinomycetota</taxon>
        <taxon>Actinomycetes</taxon>
        <taxon>Pseudonocardiales</taxon>
        <taxon>Pseudonocardiaceae</taxon>
        <taxon>Herbihabitans</taxon>
    </lineage>
</organism>
<evidence type="ECO:0000313" key="6">
    <source>
        <dbReference type="Proteomes" id="UP000294257"/>
    </source>
</evidence>
<comment type="similarity">
    <text evidence="2">Belongs to the EspG family.</text>
</comment>
<evidence type="ECO:0000256" key="1">
    <source>
        <dbReference type="ARBA" id="ARBA00004496"/>
    </source>
</evidence>
<comment type="caution">
    <text evidence="5">The sequence shown here is derived from an EMBL/GenBank/DDBJ whole genome shotgun (WGS) entry which is preliminary data.</text>
</comment>
<accession>A0A4Q7L4D0</accession>
<comment type="subcellular location">
    <subcellularLocation>
        <location evidence="1">Cytoplasm</location>
    </subcellularLocation>
</comment>
<dbReference type="Proteomes" id="UP000294257">
    <property type="component" value="Unassembled WGS sequence"/>
</dbReference>
<protein>
    <submittedName>
        <fullName evidence="5">ESAT-6 protein secretion system EspG family protein</fullName>
    </submittedName>
</protein>
<reference evidence="5 6" key="1">
    <citation type="submission" date="2019-02" db="EMBL/GenBank/DDBJ databases">
        <title>Genomic Encyclopedia of Type Strains, Phase IV (KMG-IV): sequencing the most valuable type-strain genomes for metagenomic binning, comparative biology and taxonomic classification.</title>
        <authorList>
            <person name="Goeker M."/>
        </authorList>
    </citation>
    <scope>NUCLEOTIDE SEQUENCE [LARGE SCALE GENOMIC DNA]</scope>
    <source>
        <strain evidence="5 6">DSM 101727</strain>
    </source>
</reference>
<keyword evidence="3" id="KW-0963">Cytoplasm</keyword>
<dbReference type="EMBL" id="SGWQ01000001">
    <property type="protein sequence ID" value="RZS44478.1"/>
    <property type="molecule type" value="Genomic_DNA"/>
</dbReference>
<keyword evidence="6" id="KW-1185">Reference proteome</keyword>